<dbReference type="InterPro" id="IPR050655">
    <property type="entry name" value="Plant_B3_domain"/>
</dbReference>
<comment type="subcellular location">
    <subcellularLocation>
        <location evidence="1">Nucleus</location>
    </subcellularLocation>
</comment>
<dbReference type="PANTHER" id="PTHR31920:SF149">
    <property type="entry name" value="B3 DOMAIN-CONTAINING PROTEIN OS01G0723500-LIKE ISOFORM X1"/>
    <property type="match status" value="1"/>
</dbReference>
<keyword evidence="4" id="KW-0804">Transcription</keyword>
<evidence type="ECO:0000313" key="7">
    <source>
        <dbReference type="EMBL" id="KAL0420530.1"/>
    </source>
</evidence>
<dbReference type="GO" id="GO:0003677">
    <property type="term" value="F:DNA binding"/>
    <property type="evidence" value="ECO:0007669"/>
    <property type="project" value="UniProtKB-KW"/>
</dbReference>
<dbReference type="EMBL" id="JACGWN010000011">
    <property type="protein sequence ID" value="KAL0420530.1"/>
    <property type="molecule type" value="Genomic_DNA"/>
</dbReference>
<dbReference type="InterPro" id="IPR003340">
    <property type="entry name" value="B3_DNA-bd"/>
</dbReference>
<gene>
    <name evidence="7" type="ORF">Slati_3075900</name>
</gene>
<keyword evidence="2" id="KW-0805">Transcription regulation</keyword>
<dbReference type="Gene3D" id="2.40.330.10">
    <property type="entry name" value="DNA-binding pseudobarrel domain"/>
    <property type="match status" value="1"/>
</dbReference>
<dbReference type="SUPFAM" id="SSF101936">
    <property type="entry name" value="DNA-binding pseudobarrel domain"/>
    <property type="match status" value="1"/>
</dbReference>
<evidence type="ECO:0000256" key="5">
    <source>
        <dbReference type="ARBA" id="ARBA00023242"/>
    </source>
</evidence>
<reference evidence="7" key="2">
    <citation type="journal article" date="2024" name="Plant">
        <title>Genomic evolution and insights into agronomic trait innovations of Sesamum species.</title>
        <authorList>
            <person name="Miao H."/>
            <person name="Wang L."/>
            <person name="Qu L."/>
            <person name="Liu H."/>
            <person name="Sun Y."/>
            <person name="Le M."/>
            <person name="Wang Q."/>
            <person name="Wei S."/>
            <person name="Zheng Y."/>
            <person name="Lin W."/>
            <person name="Duan Y."/>
            <person name="Cao H."/>
            <person name="Xiong S."/>
            <person name="Wang X."/>
            <person name="Wei L."/>
            <person name="Li C."/>
            <person name="Ma Q."/>
            <person name="Ju M."/>
            <person name="Zhao R."/>
            <person name="Li G."/>
            <person name="Mu C."/>
            <person name="Tian Q."/>
            <person name="Mei H."/>
            <person name="Zhang T."/>
            <person name="Gao T."/>
            <person name="Zhang H."/>
        </authorList>
    </citation>
    <scope>NUCLEOTIDE SEQUENCE</scope>
    <source>
        <strain evidence="7">KEN1</strain>
    </source>
</reference>
<evidence type="ECO:0000256" key="2">
    <source>
        <dbReference type="ARBA" id="ARBA00023015"/>
    </source>
</evidence>
<accession>A0AAW2UUE8</accession>
<protein>
    <submittedName>
        <fullName evidence="7">B3 domain-containing protein REM5</fullName>
    </submittedName>
</protein>
<evidence type="ECO:0000256" key="1">
    <source>
        <dbReference type="ARBA" id="ARBA00004123"/>
    </source>
</evidence>
<evidence type="ECO:0000256" key="4">
    <source>
        <dbReference type="ARBA" id="ARBA00023163"/>
    </source>
</evidence>
<reference evidence="7" key="1">
    <citation type="submission" date="2020-06" db="EMBL/GenBank/DDBJ databases">
        <authorList>
            <person name="Li T."/>
            <person name="Hu X."/>
            <person name="Zhang T."/>
            <person name="Song X."/>
            <person name="Zhang H."/>
            <person name="Dai N."/>
            <person name="Sheng W."/>
            <person name="Hou X."/>
            <person name="Wei L."/>
        </authorList>
    </citation>
    <scope>NUCLEOTIDE SEQUENCE</scope>
    <source>
        <strain evidence="7">KEN1</strain>
        <tissue evidence="7">Leaf</tissue>
    </source>
</reference>
<dbReference type="GO" id="GO:0005634">
    <property type="term" value="C:nucleus"/>
    <property type="evidence" value="ECO:0007669"/>
    <property type="project" value="UniProtKB-SubCell"/>
</dbReference>
<organism evidence="7">
    <name type="scientific">Sesamum latifolium</name>
    <dbReference type="NCBI Taxonomy" id="2727402"/>
    <lineage>
        <taxon>Eukaryota</taxon>
        <taxon>Viridiplantae</taxon>
        <taxon>Streptophyta</taxon>
        <taxon>Embryophyta</taxon>
        <taxon>Tracheophyta</taxon>
        <taxon>Spermatophyta</taxon>
        <taxon>Magnoliopsida</taxon>
        <taxon>eudicotyledons</taxon>
        <taxon>Gunneridae</taxon>
        <taxon>Pentapetalae</taxon>
        <taxon>asterids</taxon>
        <taxon>lamiids</taxon>
        <taxon>Lamiales</taxon>
        <taxon>Pedaliaceae</taxon>
        <taxon>Sesamum</taxon>
    </lineage>
</organism>
<proteinExistence type="predicted"/>
<dbReference type="Pfam" id="PF02362">
    <property type="entry name" value="B3"/>
    <property type="match status" value="1"/>
</dbReference>
<evidence type="ECO:0000259" key="6">
    <source>
        <dbReference type="PROSITE" id="PS50863"/>
    </source>
</evidence>
<keyword evidence="5" id="KW-0539">Nucleus</keyword>
<dbReference type="CDD" id="cd10017">
    <property type="entry name" value="B3_DNA"/>
    <property type="match status" value="1"/>
</dbReference>
<dbReference type="PROSITE" id="PS50863">
    <property type="entry name" value="B3"/>
    <property type="match status" value="1"/>
</dbReference>
<name>A0AAW2UUE8_9LAMI</name>
<dbReference type="InterPro" id="IPR015300">
    <property type="entry name" value="DNA-bd_pseudobarrel_sf"/>
</dbReference>
<comment type="caution">
    <text evidence="7">The sequence shown here is derived from an EMBL/GenBank/DDBJ whole genome shotgun (WGS) entry which is preliminary data.</text>
</comment>
<sequence>MNVCRDPEGLICFKNGWPQFVHDHGLRVGDFVVFEHTGDLHFNAVVFDVSACEKEFLVEFTKETDPGRQLHSKCHSRNTKI</sequence>
<feature type="domain" description="TF-B3" evidence="6">
    <location>
        <begin position="1"/>
        <end position="50"/>
    </location>
</feature>
<keyword evidence="3" id="KW-0238">DNA-binding</keyword>
<evidence type="ECO:0000256" key="3">
    <source>
        <dbReference type="ARBA" id="ARBA00023125"/>
    </source>
</evidence>
<dbReference type="AlphaFoldDB" id="A0AAW2UUE8"/>
<feature type="non-terminal residue" evidence="7">
    <location>
        <position position="81"/>
    </location>
</feature>
<dbReference type="PANTHER" id="PTHR31920">
    <property type="entry name" value="B3 DOMAIN-CONTAINING"/>
    <property type="match status" value="1"/>
</dbReference>